<dbReference type="EMBL" id="JANUBF010000009">
    <property type="protein sequence ID" value="MCS4036632.1"/>
    <property type="molecule type" value="Genomic_DNA"/>
</dbReference>
<sequence length="39" mass="4208">MLPTPYTIHDILLTGPGLRPQGIKGYVQGEGVGTERGER</sequence>
<evidence type="ECO:0000313" key="5">
    <source>
        <dbReference type="EMBL" id="MCS4158587.1"/>
    </source>
</evidence>
<dbReference type="Proteomes" id="UP001155144">
    <property type="component" value="Unassembled WGS sequence"/>
</dbReference>
<dbReference type="AlphaFoldDB" id="A0A9X2TXU4"/>
<protein>
    <submittedName>
        <fullName evidence="2">Uncharacterized protein</fullName>
    </submittedName>
</protein>
<dbReference type="EMBL" id="JANUBL010000006">
    <property type="protein sequence ID" value="MCS4122502.1"/>
    <property type="molecule type" value="Genomic_DNA"/>
</dbReference>
<evidence type="ECO:0000313" key="2">
    <source>
        <dbReference type="EMBL" id="MCS3866071.1"/>
    </source>
</evidence>
<reference evidence="2" key="1">
    <citation type="submission" date="2022-08" db="EMBL/GenBank/DDBJ databases">
        <title>Genomic Encyclopedia of Type Strains, Phase V (KMG-V): Genome sequencing to study the core and pangenomes of soil and plant-associated prokaryotes.</title>
        <authorList>
            <person name="Whitman W."/>
        </authorList>
    </citation>
    <scope>NUCLEOTIDE SEQUENCE</scope>
    <source>
        <strain evidence="1">0</strain>
        <strain evidence="2">SP2016B</strain>
        <strain evidence="5">SP3002</strain>
        <strain evidence="3">SP3012</strain>
        <strain evidence="4">SP3026</strain>
    </source>
</reference>
<gene>
    <name evidence="4" type="ORF">GGP45_002863</name>
    <name evidence="1" type="ORF">GGP71_000364</name>
    <name evidence="2" type="ORF">GGP82_002640</name>
    <name evidence="5" type="ORF">GGP99_002564</name>
    <name evidence="3" type="ORF">GGQ01_001695</name>
</gene>
<dbReference type="EMBL" id="JANTZM010000013">
    <property type="protein sequence ID" value="MCS4158587.1"/>
    <property type="molecule type" value="Genomic_DNA"/>
</dbReference>
<comment type="caution">
    <text evidence="2">The sequence shown here is derived from an EMBL/GenBank/DDBJ whole genome shotgun (WGS) entry which is preliminary data.</text>
</comment>
<dbReference type="Proteomes" id="UP001155110">
    <property type="component" value="Unassembled WGS sequence"/>
</dbReference>
<dbReference type="Proteomes" id="UP001155040">
    <property type="component" value="Unassembled WGS sequence"/>
</dbReference>
<evidence type="ECO:0000313" key="3">
    <source>
        <dbReference type="EMBL" id="MCS4036632.1"/>
    </source>
</evidence>
<dbReference type="Proteomes" id="UP001155027">
    <property type="component" value="Unassembled WGS sequence"/>
</dbReference>
<name>A0A9X2TXU4_9BACT</name>
<dbReference type="EMBL" id="JANUAU010000001">
    <property type="protein sequence ID" value="MCS3676468.1"/>
    <property type="molecule type" value="Genomic_DNA"/>
</dbReference>
<evidence type="ECO:0000313" key="4">
    <source>
        <dbReference type="EMBL" id="MCS4122502.1"/>
    </source>
</evidence>
<organism evidence="2 6">
    <name type="scientific">Salinibacter ruber</name>
    <dbReference type="NCBI Taxonomy" id="146919"/>
    <lineage>
        <taxon>Bacteria</taxon>
        <taxon>Pseudomonadati</taxon>
        <taxon>Rhodothermota</taxon>
        <taxon>Rhodothermia</taxon>
        <taxon>Rhodothermales</taxon>
        <taxon>Salinibacteraceae</taxon>
        <taxon>Salinibacter</taxon>
    </lineage>
</organism>
<proteinExistence type="predicted"/>
<accession>A0A9X2TXU4</accession>
<evidence type="ECO:0000313" key="1">
    <source>
        <dbReference type="EMBL" id="MCS3676468.1"/>
    </source>
</evidence>
<evidence type="ECO:0000313" key="6">
    <source>
        <dbReference type="Proteomes" id="UP001155034"/>
    </source>
</evidence>
<dbReference type="Proteomes" id="UP001155034">
    <property type="component" value="Unassembled WGS sequence"/>
</dbReference>
<dbReference type="EMBL" id="JANTYZ010000008">
    <property type="protein sequence ID" value="MCS3866071.1"/>
    <property type="molecule type" value="Genomic_DNA"/>
</dbReference>